<keyword evidence="1" id="KW-0472">Membrane</keyword>
<feature type="transmembrane region" description="Helical" evidence="1">
    <location>
        <begin position="136"/>
        <end position="156"/>
    </location>
</feature>
<evidence type="ECO:0000259" key="2">
    <source>
        <dbReference type="SMART" id="SM00897"/>
    </source>
</evidence>
<sequence length="665" mass="72979">MQPVSYIVASSGCLIGLTLPYFLPRYPSFQIVQAEVWISMISFYAVSSSVLGRLHRLSKIFLSKTPRKMKYSNAALMFRIVSGFVLLVVLLILFLVTQSLGVLYSIVAFNFIVVFGAIYLLFLLRKIKNRFHRGSQDLFLVLTILISLAFGLTTVLSDPSSFKNGERRMSTIMGSTLSFLSLIYNTVIILASVRLAKEEFDNNYTTDYGVISHSTYANNPNPREAIAKCLKSISEVFGGARAPSVLFVGFTETYDFKEIQKAIIEEAVDGTPFIGVSSCLGVMSNASTSPMNGAPYCGLWALHDPNGIYLTGFAACRENTHEGWFECGVNAVQHALSQLDKDKLLPEFEKKPDCVWMHATPGDEERVIAGIQSILGTKVTIAGGSAADNTISGRWASISQHGTTQNGVNVCLLWSSVVTQSLFYCGYKSTKTSATVTKAGHRNIIELDGKPAAEVYNQWTGNLYEEYLKKSGNILAQSTFFPLGRQVGVDVEDMPCYQMLHPETINTKHEVSLFAAVKEGEKIELMRGTEASIVNDISKVCRRLMLNSGFSPNEIKGALVIYCAGCMLASKDHIEKVIKSMNSTLNNAPFIGTFNFGEQGRYPNGDVGHGNLMFSVLLFSSNPKVVLRNPKEGVVIKKNLSKSGTHLLDSAPLQSIKSARTLSSK</sequence>
<feature type="domain" description="FIST" evidence="2">
    <location>
        <begin position="242"/>
        <end position="451"/>
    </location>
</feature>
<feature type="transmembrane region" description="Helical" evidence="1">
    <location>
        <begin position="76"/>
        <end position="96"/>
    </location>
</feature>
<protein>
    <submittedName>
        <fullName evidence="4">DUF1745-domain-containing protein</fullName>
    </submittedName>
</protein>
<organism evidence="4 5">
    <name type="scientific">Rozella allomycis (strain CSF55)</name>
    <dbReference type="NCBI Taxonomy" id="988480"/>
    <lineage>
        <taxon>Eukaryota</taxon>
        <taxon>Fungi</taxon>
        <taxon>Fungi incertae sedis</taxon>
        <taxon>Cryptomycota</taxon>
        <taxon>Cryptomycota incertae sedis</taxon>
        <taxon>Rozella</taxon>
    </lineage>
</organism>
<dbReference type="Proteomes" id="UP000281549">
    <property type="component" value="Unassembled WGS sequence"/>
</dbReference>
<evidence type="ECO:0000313" key="4">
    <source>
        <dbReference type="EMBL" id="RKP17569.1"/>
    </source>
</evidence>
<evidence type="ECO:0000256" key="1">
    <source>
        <dbReference type="SAM" id="Phobius"/>
    </source>
</evidence>
<name>A0A4V1IZC4_ROZAC</name>
<feature type="transmembrane region" description="Helical" evidence="1">
    <location>
        <begin position="7"/>
        <end position="24"/>
    </location>
</feature>
<keyword evidence="1" id="KW-1133">Transmembrane helix</keyword>
<dbReference type="PANTHER" id="PTHR40252:SF2">
    <property type="entry name" value="BLR0328 PROTEIN"/>
    <property type="match status" value="1"/>
</dbReference>
<dbReference type="Pfam" id="PF08495">
    <property type="entry name" value="FIST"/>
    <property type="match status" value="1"/>
</dbReference>
<dbReference type="InterPro" id="IPR013702">
    <property type="entry name" value="FIST_domain_N"/>
</dbReference>
<accession>A0A4V1IZC4</accession>
<dbReference type="Pfam" id="PF10442">
    <property type="entry name" value="FIST_C"/>
    <property type="match status" value="1"/>
</dbReference>
<feature type="transmembrane region" description="Helical" evidence="1">
    <location>
        <begin position="36"/>
        <end position="55"/>
    </location>
</feature>
<dbReference type="InterPro" id="IPR019494">
    <property type="entry name" value="FIST_C"/>
</dbReference>
<dbReference type="EMBL" id="ML005770">
    <property type="protein sequence ID" value="RKP17569.1"/>
    <property type="molecule type" value="Genomic_DNA"/>
</dbReference>
<feature type="transmembrane region" description="Helical" evidence="1">
    <location>
        <begin position="176"/>
        <end position="196"/>
    </location>
</feature>
<dbReference type="SMART" id="SM00897">
    <property type="entry name" value="FIST"/>
    <property type="match status" value="1"/>
</dbReference>
<keyword evidence="1" id="KW-0812">Transmembrane</keyword>
<dbReference type="PANTHER" id="PTHR40252">
    <property type="entry name" value="BLR0328 PROTEIN"/>
    <property type="match status" value="1"/>
</dbReference>
<proteinExistence type="predicted"/>
<dbReference type="SMART" id="SM01204">
    <property type="entry name" value="FIST_C"/>
    <property type="match status" value="1"/>
</dbReference>
<feature type="domain" description="FIST C-domain" evidence="3">
    <location>
        <begin position="452"/>
        <end position="602"/>
    </location>
</feature>
<dbReference type="AlphaFoldDB" id="A0A4V1IZC4"/>
<evidence type="ECO:0000259" key="3">
    <source>
        <dbReference type="SMART" id="SM01204"/>
    </source>
</evidence>
<reference evidence="5" key="1">
    <citation type="journal article" date="2018" name="Nat. Microbiol.">
        <title>Leveraging single-cell genomics to expand the fungal tree of life.</title>
        <authorList>
            <person name="Ahrendt S.R."/>
            <person name="Quandt C.A."/>
            <person name="Ciobanu D."/>
            <person name="Clum A."/>
            <person name="Salamov A."/>
            <person name="Andreopoulos B."/>
            <person name="Cheng J.F."/>
            <person name="Woyke T."/>
            <person name="Pelin A."/>
            <person name="Henrissat B."/>
            <person name="Reynolds N.K."/>
            <person name="Benny G.L."/>
            <person name="Smith M.E."/>
            <person name="James T.Y."/>
            <person name="Grigoriev I.V."/>
        </authorList>
    </citation>
    <scope>NUCLEOTIDE SEQUENCE [LARGE SCALE GENOMIC DNA]</scope>
    <source>
        <strain evidence="5">CSF55</strain>
    </source>
</reference>
<evidence type="ECO:0000313" key="5">
    <source>
        <dbReference type="Proteomes" id="UP000281549"/>
    </source>
</evidence>
<feature type="transmembrane region" description="Helical" evidence="1">
    <location>
        <begin position="102"/>
        <end position="124"/>
    </location>
</feature>
<gene>
    <name evidence="4" type="ORF">ROZALSC1DRAFT_30641</name>
</gene>